<dbReference type="Proteomes" id="UP000270094">
    <property type="component" value="Unassembled WGS sequence"/>
</dbReference>
<keyword evidence="3" id="KW-1185">Reference proteome</keyword>
<accession>A0A3P7J4V5</accession>
<name>A0A3P7J4V5_STRVU</name>
<sequence>MYSNQGIGGGAYSENSGIGGGARPEYGGIGGGAQPGYEPYNPSRPGGIGTGVDPLGPPPIGGGTTPGPYTNSGIGDLVEHTL</sequence>
<feature type="region of interest" description="Disordered" evidence="1">
    <location>
        <begin position="1"/>
        <end position="82"/>
    </location>
</feature>
<gene>
    <name evidence="2" type="ORF">SVUK_LOCUS13174</name>
</gene>
<evidence type="ECO:0000313" key="3">
    <source>
        <dbReference type="Proteomes" id="UP000270094"/>
    </source>
</evidence>
<feature type="compositionally biased region" description="Gly residues" evidence="1">
    <location>
        <begin position="1"/>
        <end position="34"/>
    </location>
</feature>
<evidence type="ECO:0000256" key="1">
    <source>
        <dbReference type="SAM" id="MobiDB-lite"/>
    </source>
</evidence>
<organism evidence="2 3">
    <name type="scientific">Strongylus vulgaris</name>
    <name type="common">Blood worm</name>
    <dbReference type="NCBI Taxonomy" id="40348"/>
    <lineage>
        <taxon>Eukaryota</taxon>
        <taxon>Metazoa</taxon>
        <taxon>Ecdysozoa</taxon>
        <taxon>Nematoda</taxon>
        <taxon>Chromadorea</taxon>
        <taxon>Rhabditida</taxon>
        <taxon>Rhabditina</taxon>
        <taxon>Rhabditomorpha</taxon>
        <taxon>Strongyloidea</taxon>
        <taxon>Strongylidae</taxon>
        <taxon>Strongylus</taxon>
    </lineage>
</organism>
<dbReference type="AlphaFoldDB" id="A0A3P7J4V5"/>
<protein>
    <submittedName>
        <fullName evidence="2">Uncharacterized protein</fullName>
    </submittedName>
</protein>
<reference evidence="2 3" key="1">
    <citation type="submission" date="2018-11" db="EMBL/GenBank/DDBJ databases">
        <authorList>
            <consortium name="Pathogen Informatics"/>
        </authorList>
    </citation>
    <scope>NUCLEOTIDE SEQUENCE [LARGE SCALE GENOMIC DNA]</scope>
</reference>
<dbReference type="EMBL" id="UYYB01101201">
    <property type="protein sequence ID" value="VDM78176.1"/>
    <property type="molecule type" value="Genomic_DNA"/>
</dbReference>
<proteinExistence type="predicted"/>
<evidence type="ECO:0000313" key="2">
    <source>
        <dbReference type="EMBL" id="VDM78176.1"/>
    </source>
</evidence>